<accession>A0ABY7KKE9</accession>
<dbReference type="Pfam" id="PF14016">
    <property type="entry name" value="DUF4232"/>
    <property type="match status" value="1"/>
</dbReference>
<reference evidence="3" key="1">
    <citation type="submission" date="2022-12" db="EMBL/GenBank/DDBJ databases">
        <authorList>
            <person name="Ruckert C."/>
            <person name="Busche T."/>
            <person name="Kalinowski J."/>
            <person name="Wittmann C."/>
        </authorList>
    </citation>
    <scope>NUCLEOTIDE SEQUENCE</scope>
    <source>
        <strain evidence="3">DSM 40467</strain>
    </source>
</reference>
<sequence length="172" mass="16904">MRATAVPLAALALALLLTSCSDGDGGDGGGEKQSEGATAACAIGDVGVEVGPANNAPAPGDTGNVPVTLTNNTADCTLDGLPSVTLQAEGTSAEVPPDAAATGEKRTLAEGGTVSFTITYVRGEGEGSLTAQTAEFALPGADTTESFPWSYGDVALKDGKPEASVSGFQQGD</sequence>
<protein>
    <submittedName>
        <fullName evidence="3">DUF4232 domain-containing protein</fullName>
    </submittedName>
</protein>
<keyword evidence="1" id="KW-0732">Signal</keyword>
<feature type="domain" description="DUF4232" evidence="2">
    <location>
        <begin position="41"/>
        <end position="166"/>
    </location>
</feature>
<keyword evidence="4" id="KW-1185">Reference proteome</keyword>
<evidence type="ECO:0000256" key="1">
    <source>
        <dbReference type="SAM" id="SignalP"/>
    </source>
</evidence>
<dbReference type="RefSeq" id="WP_269660768.1">
    <property type="nucleotide sequence ID" value="NZ_CP114413.1"/>
</dbReference>
<evidence type="ECO:0000313" key="4">
    <source>
        <dbReference type="Proteomes" id="UP001164439"/>
    </source>
</evidence>
<dbReference type="Proteomes" id="UP001164439">
    <property type="component" value="Chromosome"/>
</dbReference>
<feature type="signal peptide" evidence="1">
    <location>
        <begin position="1"/>
        <end position="23"/>
    </location>
</feature>
<dbReference type="PROSITE" id="PS51257">
    <property type="entry name" value="PROKAR_LIPOPROTEIN"/>
    <property type="match status" value="1"/>
</dbReference>
<dbReference type="EMBL" id="CP114413">
    <property type="protein sequence ID" value="WAZ23186.1"/>
    <property type="molecule type" value="Genomic_DNA"/>
</dbReference>
<evidence type="ECO:0000259" key="2">
    <source>
        <dbReference type="Pfam" id="PF14016"/>
    </source>
</evidence>
<evidence type="ECO:0000313" key="3">
    <source>
        <dbReference type="EMBL" id="WAZ23186.1"/>
    </source>
</evidence>
<gene>
    <name evidence="3" type="ORF">STRCI_004513</name>
</gene>
<organism evidence="3 4">
    <name type="scientific">Streptomyces cinnabarinus</name>
    <dbReference type="NCBI Taxonomy" id="67287"/>
    <lineage>
        <taxon>Bacteria</taxon>
        <taxon>Bacillati</taxon>
        <taxon>Actinomycetota</taxon>
        <taxon>Actinomycetes</taxon>
        <taxon>Kitasatosporales</taxon>
        <taxon>Streptomycetaceae</taxon>
        <taxon>Streptomyces</taxon>
    </lineage>
</organism>
<feature type="chain" id="PRO_5046211696" evidence="1">
    <location>
        <begin position="24"/>
        <end position="172"/>
    </location>
</feature>
<name>A0ABY7KKE9_9ACTN</name>
<proteinExistence type="predicted"/>
<dbReference type="InterPro" id="IPR025326">
    <property type="entry name" value="DUF4232"/>
</dbReference>